<comment type="similarity">
    <text evidence="2">Belongs to the beta-class carbonic anhydrase family.</text>
</comment>
<comment type="catalytic activity">
    <reaction evidence="10">
        <text>hydrogencarbonate + H(+) = CO2 + H2O</text>
        <dbReference type="Rhea" id="RHEA:10748"/>
        <dbReference type="ChEBI" id="CHEBI:15377"/>
        <dbReference type="ChEBI" id="CHEBI:15378"/>
        <dbReference type="ChEBI" id="CHEBI:16526"/>
        <dbReference type="ChEBI" id="CHEBI:17544"/>
        <dbReference type="EC" id="4.2.1.1"/>
    </reaction>
</comment>
<evidence type="ECO:0000259" key="13">
    <source>
        <dbReference type="Pfam" id="PF00916"/>
    </source>
</evidence>
<keyword evidence="5 11" id="KW-0862">Zinc</keyword>
<dbReference type="Pfam" id="PF00916">
    <property type="entry name" value="Sulfate_transp"/>
    <property type="match status" value="1"/>
</dbReference>
<dbReference type="SUPFAM" id="SSF53056">
    <property type="entry name" value="beta-carbonic anhydrase, cab"/>
    <property type="match status" value="1"/>
</dbReference>
<gene>
    <name evidence="14" type="ORF">HNR30_005758</name>
</gene>
<feature type="binding site" evidence="11">
    <location>
        <position position="611"/>
    </location>
    <ligand>
        <name>Zn(2+)</name>
        <dbReference type="ChEBI" id="CHEBI:29105"/>
    </ligand>
</feature>
<dbReference type="GO" id="GO:0055085">
    <property type="term" value="P:transmembrane transport"/>
    <property type="evidence" value="ECO:0007669"/>
    <property type="project" value="InterPro"/>
</dbReference>
<feature type="transmembrane region" description="Helical" evidence="12">
    <location>
        <begin position="357"/>
        <end position="384"/>
    </location>
</feature>
<evidence type="ECO:0000256" key="12">
    <source>
        <dbReference type="SAM" id="Phobius"/>
    </source>
</evidence>
<feature type="binding site" evidence="11">
    <location>
        <position position="614"/>
    </location>
    <ligand>
        <name>Zn(2+)</name>
        <dbReference type="ChEBI" id="CHEBI:29105"/>
    </ligand>
</feature>
<evidence type="ECO:0000256" key="5">
    <source>
        <dbReference type="ARBA" id="ARBA00022833"/>
    </source>
</evidence>
<protein>
    <recommendedName>
        <fullName evidence="3">carbonic anhydrase</fullName>
        <ecNumber evidence="3">4.2.1.1</ecNumber>
    </recommendedName>
</protein>
<dbReference type="GO" id="GO:0015976">
    <property type="term" value="P:carbon utilization"/>
    <property type="evidence" value="ECO:0007669"/>
    <property type="project" value="InterPro"/>
</dbReference>
<comment type="subcellular location">
    <subcellularLocation>
        <location evidence="1">Membrane</location>
        <topology evidence="1">Multi-pass membrane protein</topology>
    </subcellularLocation>
</comment>
<keyword evidence="11" id="KW-0479">Metal-binding</keyword>
<evidence type="ECO:0000256" key="11">
    <source>
        <dbReference type="PIRSR" id="PIRSR601765-1"/>
    </source>
</evidence>
<feature type="transmembrane region" description="Helical" evidence="12">
    <location>
        <begin position="12"/>
        <end position="32"/>
    </location>
</feature>
<dbReference type="Pfam" id="PF00484">
    <property type="entry name" value="Pro_CA"/>
    <property type="match status" value="1"/>
</dbReference>
<dbReference type="GO" id="GO:0008270">
    <property type="term" value="F:zinc ion binding"/>
    <property type="evidence" value="ECO:0007669"/>
    <property type="project" value="InterPro"/>
</dbReference>
<dbReference type="GO" id="GO:0004089">
    <property type="term" value="F:carbonate dehydratase activity"/>
    <property type="evidence" value="ECO:0007669"/>
    <property type="project" value="UniProtKB-EC"/>
</dbReference>
<name>A0A7W0HT54_9ACTN</name>
<dbReference type="PANTHER" id="PTHR11814">
    <property type="entry name" value="SULFATE TRANSPORTER"/>
    <property type="match status" value="1"/>
</dbReference>
<evidence type="ECO:0000256" key="6">
    <source>
        <dbReference type="ARBA" id="ARBA00022989"/>
    </source>
</evidence>
<dbReference type="GO" id="GO:0016020">
    <property type="term" value="C:membrane"/>
    <property type="evidence" value="ECO:0007669"/>
    <property type="project" value="UniProtKB-SubCell"/>
</dbReference>
<feature type="transmembrane region" description="Helical" evidence="12">
    <location>
        <begin position="39"/>
        <end position="59"/>
    </location>
</feature>
<feature type="transmembrane region" description="Helical" evidence="12">
    <location>
        <begin position="187"/>
        <end position="204"/>
    </location>
</feature>
<comment type="function">
    <text evidence="9">Catalyzes the reversible hydration of carbon dioxide to form bicarbonate.</text>
</comment>
<feature type="binding site" evidence="11">
    <location>
        <position position="550"/>
    </location>
    <ligand>
        <name>Zn(2+)</name>
        <dbReference type="ChEBI" id="CHEBI:29105"/>
    </ligand>
</feature>
<organism evidence="14 15">
    <name type="scientific">Nonomuraea soli</name>
    <dbReference type="NCBI Taxonomy" id="1032476"/>
    <lineage>
        <taxon>Bacteria</taxon>
        <taxon>Bacillati</taxon>
        <taxon>Actinomycetota</taxon>
        <taxon>Actinomycetes</taxon>
        <taxon>Streptosporangiales</taxon>
        <taxon>Streptosporangiaceae</taxon>
        <taxon>Nonomuraea</taxon>
    </lineage>
</organism>
<dbReference type="InterPro" id="IPR001765">
    <property type="entry name" value="Carbonic_anhydrase"/>
</dbReference>
<dbReference type="RefSeq" id="WP_181613167.1">
    <property type="nucleotide sequence ID" value="NZ_BAABAM010000004.1"/>
</dbReference>
<evidence type="ECO:0000256" key="7">
    <source>
        <dbReference type="ARBA" id="ARBA00023136"/>
    </source>
</evidence>
<dbReference type="InterPro" id="IPR036874">
    <property type="entry name" value="Carbonic_anhydrase_sf"/>
</dbReference>
<keyword evidence="7 12" id="KW-0472">Membrane</keyword>
<keyword evidence="4 12" id="KW-0812">Transmembrane</keyword>
<dbReference type="AlphaFoldDB" id="A0A7W0HT54"/>
<evidence type="ECO:0000256" key="4">
    <source>
        <dbReference type="ARBA" id="ARBA00022692"/>
    </source>
</evidence>
<feature type="transmembrane region" description="Helical" evidence="12">
    <location>
        <begin position="328"/>
        <end position="345"/>
    </location>
</feature>
<evidence type="ECO:0000256" key="1">
    <source>
        <dbReference type="ARBA" id="ARBA00004141"/>
    </source>
</evidence>
<dbReference type="InterPro" id="IPR001902">
    <property type="entry name" value="SLC26A/SulP_fam"/>
</dbReference>
<dbReference type="SMART" id="SM00947">
    <property type="entry name" value="Pro_CA"/>
    <property type="match status" value="1"/>
</dbReference>
<evidence type="ECO:0000256" key="10">
    <source>
        <dbReference type="ARBA" id="ARBA00048348"/>
    </source>
</evidence>
<evidence type="ECO:0000313" key="14">
    <source>
        <dbReference type="EMBL" id="MBA2894386.1"/>
    </source>
</evidence>
<reference evidence="14 15" key="1">
    <citation type="submission" date="2020-07" db="EMBL/GenBank/DDBJ databases">
        <title>Genomic Encyclopedia of Type Strains, Phase IV (KMG-IV): sequencing the most valuable type-strain genomes for metagenomic binning, comparative biology and taxonomic classification.</title>
        <authorList>
            <person name="Goeker M."/>
        </authorList>
    </citation>
    <scope>NUCLEOTIDE SEQUENCE [LARGE SCALE GENOMIC DNA]</scope>
    <source>
        <strain evidence="14 15">DSM 45533</strain>
    </source>
</reference>
<dbReference type="Gene3D" id="3.40.1050.10">
    <property type="entry name" value="Carbonic anhydrase"/>
    <property type="match status" value="1"/>
</dbReference>
<feature type="transmembrane region" description="Helical" evidence="12">
    <location>
        <begin position="113"/>
        <end position="137"/>
    </location>
</feature>
<dbReference type="InterPro" id="IPR011547">
    <property type="entry name" value="SLC26A/SulP_dom"/>
</dbReference>
<evidence type="ECO:0000313" key="15">
    <source>
        <dbReference type="Proteomes" id="UP000530928"/>
    </source>
</evidence>
<dbReference type="Proteomes" id="UP000530928">
    <property type="component" value="Unassembled WGS sequence"/>
</dbReference>
<keyword evidence="6 12" id="KW-1133">Transmembrane helix</keyword>
<keyword evidence="8 14" id="KW-0456">Lyase</keyword>
<evidence type="ECO:0000256" key="9">
    <source>
        <dbReference type="ARBA" id="ARBA00024993"/>
    </source>
</evidence>
<dbReference type="EC" id="4.2.1.1" evidence="3"/>
<feature type="binding site" evidence="11">
    <location>
        <position position="552"/>
    </location>
    <ligand>
        <name>Zn(2+)</name>
        <dbReference type="ChEBI" id="CHEBI:29105"/>
    </ligand>
</feature>
<proteinExistence type="inferred from homology"/>
<evidence type="ECO:0000256" key="3">
    <source>
        <dbReference type="ARBA" id="ARBA00012925"/>
    </source>
</evidence>
<comment type="cofactor">
    <cofactor evidence="11">
        <name>Zn(2+)</name>
        <dbReference type="ChEBI" id="CHEBI:29105"/>
    </cofactor>
    <text evidence="11">Binds 1 zinc ion per subunit.</text>
</comment>
<dbReference type="EMBL" id="JACDUR010000006">
    <property type="protein sequence ID" value="MBA2894386.1"/>
    <property type="molecule type" value="Genomic_DNA"/>
</dbReference>
<dbReference type="PROSITE" id="PS00704">
    <property type="entry name" value="PROK_CO2_ANHYDRASE_1"/>
    <property type="match status" value="1"/>
</dbReference>
<feature type="transmembrane region" description="Helical" evidence="12">
    <location>
        <begin position="228"/>
        <end position="248"/>
    </location>
</feature>
<sequence>MTVRNGILRYDLPASLVVFLIAVPLSLGIAVASGAPLAAGLISAAVGGIVAGFLGGSAVQISGPAAGLSVVFAELVHTYGWRATCMITLLAGVVQLLLGLFRVARAALAVSPAVVHGMLAGVGVVIALSQLHMVLGGSPQRSAVENLLELPAQIADLHGHAAAVGLLTIAVLLVWSRLPRKMRVIPAPLAALVISALAAGLLGWDVTRVDLSGLFTQIQLPVLPSGDWHGIVGAVLLVALLAGVESLLCSVAIDGHRVDLDKELTGQGIANVVAGALCALPVAGGIVRSTANKTAGARSRWSTILHGCWVLVFCLGLGWTVRLIPMESLAALLVFIGIQMINLGHVRKVHGHGEVPIYVVTLISVVLLGLGEGVLMGLALAALLTLRRLTWVSVQARQHDDGRWHVAVNGSLMFLGVPRLAAALRSVPAGADVDLDLNIDFMDNAAFETIHTWRLEHERGGGSVQIDELHDEWYTIAASGSRMFPAKTPPKAPDRWWLPWTHRRLVPRQGGPAALESGAKEFHERTAPLVRAIFTELAHKQMPSHLFITCADSRVVPSLITASGPGDLFTLRNIGNLVPRCGLGPTDDSVAAAIEYATQVLHVRTITVCGHSGCGAMAGLLSGGVKAGSMPGLRRWLRHGNHSLARYIDDHDGPGAGPLDRLCRLNVLQQLENLRTYRRVDELVRSGQLELVGLYFDIGAARVEVLSAVGEDVSGSARRTGNMVL</sequence>
<accession>A0A7W0HT54</accession>
<feature type="transmembrane region" description="Helical" evidence="12">
    <location>
        <begin position="157"/>
        <end position="175"/>
    </location>
</feature>
<feature type="domain" description="SLC26A/SulP transporter" evidence="13">
    <location>
        <begin position="8"/>
        <end position="351"/>
    </location>
</feature>
<dbReference type="InterPro" id="IPR015892">
    <property type="entry name" value="Carbonic_anhydrase_CS"/>
</dbReference>
<feature type="transmembrane region" description="Helical" evidence="12">
    <location>
        <begin position="303"/>
        <end position="321"/>
    </location>
</feature>
<feature type="transmembrane region" description="Helical" evidence="12">
    <location>
        <begin position="79"/>
        <end position="101"/>
    </location>
</feature>
<evidence type="ECO:0000256" key="2">
    <source>
        <dbReference type="ARBA" id="ARBA00006217"/>
    </source>
</evidence>
<comment type="caution">
    <text evidence="14">The sequence shown here is derived from an EMBL/GenBank/DDBJ whole genome shotgun (WGS) entry which is preliminary data.</text>
</comment>
<keyword evidence="15" id="KW-1185">Reference proteome</keyword>
<evidence type="ECO:0000256" key="8">
    <source>
        <dbReference type="ARBA" id="ARBA00023239"/>
    </source>
</evidence>